<dbReference type="SUPFAM" id="SSF50985">
    <property type="entry name" value="RCC1/BLIP-II"/>
    <property type="match status" value="1"/>
</dbReference>
<evidence type="ECO:0000256" key="1">
    <source>
        <dbReference type="ARBA" id="ARBA00022737"/>
    </source>
</evidence>
<keyword evidence="5" id="KW-1185">Reference proteome</keyword>
<comment type="caution">
    <text evidence="4">The sequence shown here is derived from an EMBL/GenBank/DDBJ whole genome shotgun (WGS) entry which is preliminary data.</text>
</comment>
<evidence type="ECO:0000256" key="2">
    <source>
        <dbReference type="PROSITE-ProRule" id="PRU00235"/>
    </source>
</evidence>
<dbReference type="EMBL" id="CADEPI010000416">
    <property type="protein sequence ID" value="CAB3385486.1"/>
    <property type="molecule type" value="Genomic_DNA"/>
</dbReference>
<dbReference type="InterPro" id="IPR051625">
    <property type="entry name" value="Signaling_Regulatory_Domain"/>
</dbReference>
<feature type="repeat" description="RCC1" evidence="2">
    <location>
        <begin position="211"/>
        <end position="254"/>
    </location>
</feature>
<dbReference type="Gene3D" id="3.30.710.10">
    <property type="entry name" value="Potassium Channel Kv1.1, Chain A"/>
    <property type="match status" value="1"/>
</dbReference>
<dbReference type="PROSITE" id="PS50097">
    <property type="entry name" value="BTB"/>
    <property type="match status" value="1"/>
</dbReference>
<protein>
    <recommendedName>
        <fullName evidence="3">BTB domain-containing protein</fullName>
    </recommendedName>
</protein>
<sequence length="548" mass="61289">MSDVSCLKKWPVLRRLNNKTSISLAIVIRCKDDDDSWNVICVTKDDKVYGYGANQFGCLGTANDLPIRQPVKIDALCGQKIISIECEGKSSVPSFFALTSFGSVFAWGNNARGKLGLGDTRDLIKTPTKIAGNLRQKRVVQVATSETHTLALTSLGEVFAFGSERIGLLGIWSFDPQDMRYLPTRVRGLASKFITAVSCGYNISAALDDTGVVYCFGSQNAEDFLAPERMFALEGIPIAKIACGLSHTLALSRDGQVYAWGENTYGNLGPGRSRRDALNAKLVAKNMGRVTDITASGCHLHPNAAINEDGQVFIWGYCNPNMATLVFPTKTEFSTLDEVYATFATPAATVRPLRPKILKAESLTTCSAQFFDDLEYSDFTFTVEEKKIHVHKLILMMRSEKFKEIFKRSDSKEVVAVHSYVVFHAFLKYIYTDEIKMNQETVIDFLALADEFKMTGLKEKCVNFMKNNLTLDNVGLYYDKAILHGSKDLMALAYKFCWQTPLRFRGKFVDVSAAVKRDFIRRHNKSSNSACREEEVDEIFRGWLFQPN</sequence>
<evidence type="ECO:0000313" key="4">
    <source>
        <dbReference type="EMBL" id="CAB3385486.1"/>
    </source>
</evidence>
<dbReference type="InterPro" id="IPR011333">
    <property type="entry name" value="SKP1/BTB/POZ_sf"/>
</dbReference>
<organism evidence="4 5">
    <name type="scientific">Cloeon dipterum</name>
    <dbReference type="NCBI Taxonomy" id="197152"/>
    <lineage>
        <taxon>Eukaryota</taxon>
        <taxon>Metazoa</taxon>
        <taxon>Ecdysozoa</taxon>
        <taxon>Arthropoda</taxon>
        <taxon>Hexapoda</taxon>
        <taxon>Insecta</taxon>
        <taxon>Pterygota</taxon>
        <taxon>Palaeoptera</taxon>
        <taxon>Ephemeroptera</taxon>
        <taxon>Pisciforma</taxon>
        <taxon>Baetidae</taxon>
        <taxon>Cloeon</taxon>
    </lineage>
</organism>
<keyword evidence="1" id="KW-0677">Repeat</keyword>
<feature type="repeat" description="RCC1" evidence="2">
    <location>
        <begin position="255"/>
        <end position="309"/>
    </location>
</feature>
<dbReference type="InterPro" id="IPR000210">
    <property type="entry name" value="BTB/POZ_dom"/>
</dbReference>
<dbReference type="InterPro" id="IPR000408">
    <property type="entry name" value="Reg_chr_condens"/>
</dbReference>
<dbReference type="PANTHER" id="PTHR22872">
    <property type="entry name" value="BTK-BINDING PROTEIN-RELATED"/>
    <property type="match status" value="1"/>
</dbReference>
<reference evidence="4 5" key="1">
    <citation type="submission" date="2020-04" db="EMBL/GenBank/DDBJ databases">
        <authorList>
            <person name="Alioto T."/>
            <person name="Alioto T."/>
            <person name="Gomez Garrido J."/>
        </authorList>
    </citation>
    <scope>NUCLEOTIDE SEQUENCE [LARGE SCALE GENOMIC DNA]</scope>
</reference>
<dbReference type="PANTHER" id="PTHR22872:SF10">
    <property type="entry name" value="ULTRAVIOLET-B RECEPTOR UVR8"/>
    <property type="match status" value="1"/>
</dbReference>
<gene>
    <name evidence="4" type="ORF">CLODIP_2_CD01960</name>
</gene>
<dbReference type="Pfam" id="PF00651">
    <property type="entry name" value="BTB"/>
    <property type="match status" value="1"/>
</dbReference>
<dbReference type="PROSITE" id="PS00626">
    <property type="entry name" value="RCC1_2"/>
    <property type="match status" value="1"/>
</dbReference>
<dbReference type="Pfam" id="PF25390">
    <property type="entry name" value="WD40_RLD"/>
    <property type="match status" value="1"/>
</dbReference>
<evidence type="ECO:0000259" key="3">
    <source>
        <dbReference type="PROSITE" id="PS50097"/>
    </source>
</evidence>
<feature type="repeat" description="RCC1" evidence="2">
    <location>
        <begin position="156"/>
        <end position="210"/>
    </location>
</feature>
<evidence type="ECO:0000313" key="5">
    <source>
        <dbReference type="Proteomes" id="UP000494165"/>
    </source>
</evidence>
<dbReference type="SMART" id="SM00225">
    <property type="entry name" value="BTB"/>
    <property type="match status" value="1"/>
</dbReference>
<dbReference type="InterPro" id="IPR009091">
    <property type="entry name" value="RCC1/BLIP-II"/>
</dbReference>
<feature type="repeat" description="RCC1" evidence="2">
    <location>
        <begin position="102"/>
        <end position="155"/>
    </location>
</feature>
<dbReference type="OrthoDB" id="10256179at2759"/>
<accession>A0A8S1DTI6</accession>
<dbReference type="PROSITE" id="PS50012">
    <property type="entry name" value="RCC1_3"/>
    <property type="match status" value="4"/>
</dbReference>
<dbReference type="AlphaFoldDB" id="A0A8S1DTI6"/>
<proteinExistence type="predicted"/>
<dbReference type="InterPro" id="IPR058923">
    <property type="entry name" value="RCC1-like_dom"/>
</dbReference>
<dbReference type="SUPFAM" id="SSF54695">
    <property type="entry name" value="POZ domain"/>
    <property type="match status" value="1"/>
</dbReference>
<name>A0A8S1DTI6_9INSE</name>
<dbReference type="Proteomes" id="UP000494165">
    <property type="component" value="Unassembled WGS sequence"/>
</dbReference>
<feature type="domain" description="BTB" evidence="3">
    <location>
        <begin position="377"/>
        <end position="439"/>
    </location>
</feature>
<dbReference type="PRINTS" id="PR00633">
    <property type="entry name" value="RCCNDNSATION"/>
</dbReference>
<dbReference type="Gene3D" id="2.130.10.30">
    <property type="entry name" value="Regulator of chromosome condensation 1/beta-lactamase-inhibitor protein II"/>
    <property type="match status" value="1"/>
</dbReference>